<evidence type="ECO:0008006" key="4">
    <source>
        <dbReference type="Google" id="ProtNLM"/>
    </source>
</evidence>
<keyword evidence="1" id="KW-0732">Signal</keyword>
<dbReference type="Gene3D" id="2.40.128.130">
    <property type="entry name" value="Autotransporter beta-domain"/>
    <property type="match status" value="1"/>
</dbReference>
<comment type="caution">
    <text evidence="2">The sequence shown here is derived from an EMBL/GenBank/DDBJ whole genome shotgun (WGS) entry which is preliminary data.</text>
</comment>
<reference evidence="3" key="1">
    <citation type="submission" date="2019-01" db="EMBL/GenBank/DDBJ databases">
        <title>Cytophagaceae bacterium strain CAR-16.</title>
        <authorList>
            <person name="Chen W.-M."/>
        </authorList>
    </citation>
    <scope>NUCLEOTIDE SEQUENCE [LARGE SCALE GENOMIC DNA]</scope>
    <source>
        <strain evidence="3">WWJ-16</strain>
    </source>
</reference>
<organism evidence="2 3">
    <name type="scientific">Flavobacterium stagni</name>
    <dbReference type="NCBI Taxonomy" id="2506421"/>
    <lineage>
        <taxon>Bacteria</taxon>
        <taxon>Pseudomonadati</taxon>
        <taxon>Bacteroidota</taxon>
        <taxon>Flavobacteriia</taxon>
        <taxon>Flavobacteriales</taxon>
        <taxon>Flavobacteriaceae</taxon>
        <taxon>Flavobacterium</taxon>
    </lineage>
</organism>
<keyword evidence="3" id="KW-1185">Reference proteome</keyword>
<gene>
    <name evidence="2" type="ORF">EQG61_03815</name>
</gene>
<feature type="signal peptide" evidence="1">
    <location>
        <begin position="1"/>
        <end position="21"/>
    </location>
</feature>
<name>A0A4Q1KE71_9FLAO</name>
<accession>A0A4Q1KE71</accession>
<dbReference type="RefSeq" id="WP_129460561.1">
    <property type="nucleotide sequence ID" value="NZ_SBKN01000001.1"/>
</dbReference>
<dbReference type="EMBL" id="SBKN01000001">
    <property type="protein sequence ID" value="RXR24583.1"/>
    <property type="molecule type" value="Genomic_DNA"/>
</dbReference>
<evidence type="ECO:0000313" key="2">
    <source>
        <dbReference type="EMBL" id="RXR24583.1"/>
    </source>
</evidence>
<dbReference type="Proteomes" id="UP000289857">
    <property type="component" value="Unassembled WGS sequence"/>
</dbReference>
<evidence type="ECO:0000256" key="1">
    <source>
        <dbReference type="SAM" id="SignalP"/>
    </source>
</evidence>
<dbReference type="OrthoDB" id="1344859at2"/>
<dbReference type="InterPro" id="IPR036709">
    <property type="entry name" value="Autotransporte_beta_dom_sf"/>
</dbReference>
<proteinExistence type="predicted"/>
<protein>
    <recommendedName>
        <fullName evidence="4">Outer membrane protein beta-barrel domain-containing protein</fullName>
    </recommendedName>
</protein>
<evidence type="ECO:0000313" key="3">
    <source>
        <dbReference type="Proteomes" id="UP000289857"/>
    </source>
</evidence>
<dbReference type="SUPFAM" id="SSF103515">
    <property type="entry name" value="Autotransporter"/>
    <property type="match status" value="1"/>
</dbReference>
<sequence>MKKIILSIALAFIGHLSWSQTSIGTYAEISEPSTVGVSFEYKNETKKDGRTTTGLLNVGYSTMTLSDGPLSVDGKGYTLQLGGRTYYSGTKGWYGENFITYSSVKFEETILGTKVDGKYSYWSLINPAVGYRFDLGKYIMIDPYIGFNWKWEVKGTGIVDNKAVDNLIYKAGIKIAFKL</sequence>
<dbReference type="AlphaFoldDB" id="A0A4Q1KE71"/>
<feature type="chain" id="PRO_5020508685" description="Outer membrane protein beta-barrel domain-containing protein" evidence="1">
    <location>
        <begin position="22"/>
        <end position="179"/>
    </location>
</feature>